<evidence type="ECO:0000256" key="1">
    <source>
        <dbReference type="ARBA" id="ARBA00007626"/>
    </source>
</evidence>
<accession>A0AAV8Q5K6</accession>
<dbReference type="AlphaFoldDB" id="A0AAV8Q5K6"/>
<dbReference type="Proteomes" id="UP001222027">
    <property type="component" value="Unassembled WGS sequence"/>
</dbReference>
<dbReference type="PROSITE" id="PS51375">
    <property type="entry name" value="PPR"/>
    <property type="match status" value="1"/>
</dbReference>
<dbReference type="InterPro" id="IPR002885">
    <property type="entry name" value="PPR_rpt"/>
</dbReference>
<evidence type="ECO:0008006" key="6">
    <source>
        <dbReference type="Google" id="ProtNLM"/>
    </source>
</evidence>
<dbReference type="PANTHER" id="PTHR47939">
    <property type="entry name" value="MEMBRANE-ASSOCIATED SALT-INDUCIBLE PROTEIN-LIKE"/>
    <property type="match status" value="1"/>
</dbReference>
<evidence type="ECO:0000256" key="2">
    <source>
        <dbReference type="ARBA" id="ARBA00022737"/>
    </source>
</evidence>
<dbReference type="EMBL" id="JAQQAF010000003">
    <property type="protein sequence ID" value="KAJ8500960.1"/>
    <property type="molecule type" value="Genomic_DNA"/>
</dbReference>
<keyword evidence="5" id="KW-1185">Reference proteome</keyword>
<evidence type="ECO:0000313" key="5">
    <source>
        <dbReference type="Proteomes" id="UP001222027"/>
    </source>
</evidence>
<dbReference type="PANTHER" id="PTHR47939:SF13">
    <property type="entry name" value="OS03G0201400 PROTEIN"/>
    <property type="match status" value="1"/>
</dbReference>
<keyword evidence="2" id="KW-0677">Repeat</keyword>
<organism evidence="4 5">
    <name type="scientific">Ensete ventricosum</name>
    <name type="common">Abyssinian banana</name>
    <name type="synonym">Musa ensete</name>
    <dbReference type="NCBI Taxonomy" id="4639"/>
    <lineage>
        <taxon>Eukaryota</taxon>
        <taxon>Viridiplantae</taxon>
        <taxon>Streptophyta</taxon>
        <taxon>Embryophyta</taxon>
        <taxon>Tracheophyta</taxon>
        <taxon>Spermatophyta</taxon>
        <taxon>Magnoliopsida</taxon>
        <taxon>Liliopsida</taxon>
        <taxon>Zingiberales</taxon>
        <taxon>Musaceae</taxon>
        <taxon>Ensete</taxon>
    </lineage>
</organism>
<comment type="caution">
    <text evidence="4">The sequence shown here is derived from an EMBL/GenBank/DDBJ whole genome shotgun (WGS) entry which is preliminary data.</text>
</comment>
<gene>
    <name evidence="4" type="ORF">OPV22_011512</name>
</gene>
<dbReference type="Pfam" id="PF13041">
    <property type="entry name" value="PPR_2"/>
    <property type="match status" value="1"/>
</dbReference>
<dbReference type="NCBIfam" id="TIGR00756">
    <property type="entry name" value="PPR"/>
    <property type="match status" value="1"/>
</dbReference>
<reference evidence="4 5" key="1">
    <citation type="submission" date="2022-12" db="EMBL/GenBank/DDBJ databases">
        <title>Chromosome-scale assembly of the Ensete ventricosum genome.</title>
        <authorList>
            <person name="Dussert Y."/>
            <person name="Stocks J."/>
            <person name="Wendawek A."/>
            <person name="Woldeyes F."/>
            <person name="Nichols R.A."/>
            <person name="Borrell J.S."/>
        </authorList>
    </citation>
    <scope>NUCLEOTIDE SEQUENCE [LARGE SCALE GENOMIC DNA]</scope>
    <source>
        <strain evidence="5">cv. Maze</strain>
        <tissue evidence="4">Seeds</tissue>
    </source>
</reference>
<evidence type="ECO:0000313" key="4">
    <source>
        <dbReference type="EMBL" id="KAJ8500960.1"/>
    </source>
</evidence>
<evidence type="ECO:0000256" key="3">
    <source>
        <dbReference type="PROSITE-ProRule" id="PRU00708"/>
    </source>
</evidence>
<protein>
    <recommendedName>
        <fullName evidence="6">Pentacotripeptide-repeat region of PRORP domain-containing protein</fullName>
    </recommendedName>
</protein>
<name>A0AAV8Q5K6_ENSVE</name>
<dbReference type="Gene3D" id="1.25.40.10">
    <property type="entry name" value="Tetratricopeptide repeat domain"/>
    <property type="match status" value="1"/>
</dbReference>
<sequence length="159" mass="17239">MKGLMNEADEVFNSIAERNWKPDATAYNIVIHGHCRAGNVHRAVSLHEDMLKAGFLPNAITAISLIKGLAQFGMNEKLDQIIQQLLGGSLPAYSQTSKVLVEVNHKDGNMAALLDALTDLAKDGLLPNGATLELAYSTAMFRVCCMVLFPVLKAVENES</sequence>
<dbReference type="InterPro" id="IPR050667">
    <property type="entry name" value="PPR-containing_protein"/>
</dbReference>
<dbReference type="InterPro" id="IPR011990">
    <property type="entry name" value="TPR-like_helical_dom_sf"/>
</dbReference>
<proteinExistence type="inferred from homology"/>
<comment type="similarity">
    <text evidence="1">Belongs to the PPR family. P subfamily.</text>
</comment>
<feature type="repeat" description="PPR" evidence="3">
    <location>
        <begin position="23"/>
        <end position="57"/>
    </location>
</feature>